<protein>
    <submittedName>
        <fullName evidence="1">Uncharacterized protein</fullName>
    </submittedName>
</protein>
<reference evidence="1 2" key="1">
    <citation type="journal article" date="2015" name="Biotechnol. Bioeng.">
        <title>Genome sequence and phenotypic characterization of Caulobacter segnis.</title>
        <authorList>
            <person name="Patel S."/>
            <person name="Fletcher B."/>
            <person name="Scott D.C."/>
            <person name="Ely B."/>
        </authorList>
    </citation>
    <scope>NUCLEOTIDE SEQUENCE [LARGE SCALE GENOMIC DNA]</scope>
    <source>
        <strain evidence="1 2">ERI-2</strain>
    </source>
</reference>
<accession>A0A166S187</accession>
<proteinExistence type="predicted"/>
<evidence type="ECO:0000313" key="2">
    <source>
        <dbReference type="Proteomes" id="UP000077407"/>
    </source>
</evidence>
<dbReference type="Proteomes" id="UP000077407">
    <property type="component" value="Unassembled WGS sequence"/>
</dbReference>
<gene>
    <name evidence="1" type="ORF">WY13_00725</name>
</gene>
<comment type="caution">
    <text evidence="1">The sequence shown here is derived from an EMBL/GenBank/DDBJ whole genome shotgun (WGS) entry which is preliminary data.</text>
</comment>
<evidence type="ECO:0000313" key="1">
    <source>
        <dbReference type="EMBL" id="OAA91468.1"/>
    </source>
</evidence>
<organism evidence="1 2">
    <name type="scientific">Clostridium ljungdahlii</name>
    <dbReference type="NCBI Taxonomy" id="1538"/>
    <lineage>
        <taxon>Bacteria</taxon>
        <taxon>Bacillati</taxon>
        <taxon>Bacillota</taxon>
        <taxon>Clostridia</taxon>
        <taxon>Eubacteriales</taxon>
        <taxon>Clostridiaceae</taxon>
        <taxon>Clostridium</taxon>
    </lineage>
</organism>
<dbReference type="RefSeq" id="WP_063554325.1">
    <property type="nucleotide sequence ID" value="NZ_LITT01000006.1"/>
</dbReference>
<dbReference type="AlphaFoldDB" id="A0A166S187"/>
<dbReference type="PATRIC" id="fig|1538.10.peg.1223"/>
<dbReference type="OrthoDB" id="1945220at2"/>
<dbReference type="EMBL" id="LITT01000006">
    <property type="protein sequence ID" value="OAA91468.1"/>
    <property type="molecule type" value="Genomic_DNA"/>
</dbReference>
<sequence>MAIGFMDFNKVYKSNPEVKGTPIKLDSKTTKKYKKRLSGKTISQVDSEYWDYIFELLNTASQYTQQEKNEIVVQISEYYCIQTSYQIRSEMLTALADFLLDECLTNKDVDKVSNTEYPILSFRQIHRRYLREQTLGAEVLQYADNKKNYNFPQKRRTTETSENK</sequence>
<name>A0A166S187_9CLOT</name>